<comment type="caution">
    <text evidence="2">The sequence shown here is derived from an EMBL/GenBank/DDBJ whole genome shotgun (WGS) entry which is preliminary data.</text>
</comment>
<evidence type="ECO:0000256" key="1">
    <source>
        <dbReference type="SAM" id="MobiDB-lite"/>
    </source>
</evidence>
<evidence type="ECO:0000313" key="2">
    <source>
        <dbReference type="EMBL" id="MFC5144262.1"/>
    </source>
</evidence>
<feature type="region of interest" description="Disordered" evidence="1">
    <location>
        <begin position="1"/>
        <end position="29"/>
    </location>
</feature>
<dbReference type="EMBL" id="JBHSKJ010000003">
    <property type="protein sequence ID" value="MFC5144262.1"/>
    <property type="molecule type" value="Genomic_DNA"/>
</dbReference>
<organism evidence="2 3">
    <name type="scientific">Streptomyces aureoversilis</name>
    <dbReference type="NCBI Taxonomy" id="67277"/>
    <lineage>
        <taxon>Bacteria</taxon>
        <taxon>Bacillati</taxon>
        <taxon>Actinomycetota</taxon>
        <taxon>Actinomycetes</taxon>
        <taxon>Kitasatosporales</taxon>
        <taxon>Streptomycetaceae</taxon>
        <taxon>Streptomyces</taxon>
    </lineage>
</organism>
<accession>A0ABV9ZSH4</accession>
<keyword evidence="3" id="KW-1185">Reference proteome</keyword>
<gene>
    <name evidence="2" type="ORF">ACFPP6_06125</name>
</gene>
<name>A0ABV9ZSH4_9ACTN</name>
<sequence>MPQTTILPGQIYRSCDPRGGPRIRVKSYTPGHNTAHVVDADDGKRPRWILVDSLHASATTRYGKPRRTGYALEAGQ</sequence>
<dbReference type="Proteomes" id="UP001596222">
    <property type="component" value="Unassembled WGS sequence"/>
</dbReference>
<reference evidence="3" key="1">
    <citation type="journal article" date="2019" name="Int. J. Syst. Evol. Microbiol.">
        <title>The Global Catalogue of Microorganisms (GCM) 10K type strain sequencing project: providing services to taxonomists for standard genome sequencing and annotation.</title>
        <authorList>
            <consortium name="The Broad Institute Genomics Platform"/>
            <consortium name="The Broad Institute Genome Sequencing Center for Infectious Disease"/>
            <person name="Wu L."/>
            <person name="Ma J."/>
        </authorList>
    </citation>
    <scope>NUCLEOTIDE SEQUENCE [LARGE SCALE GENOMIC DNA]</scope>
    <source>
        <strain evidence="3">CGMCC 4.1641</strain>
    </source>
</reference>
<protein>
    <submittedName>
        <fullName evidence="2">Uncharacterized protein</fullName>
    </submittedName>
</protein>
<proteinExistence type="predicted"/>
<dbReference type="RefSeq" id="WP_382037978.1">
    <property type="nucleotide sequence ID" value="NZ_JBHSKJ010000003.1"/>
</dbReference>
<evidence type="ECO:0000313" key="3">
    <source>
        <dbReference type="Proteomes" id="UP001596222"/>
    </source>
</evidence>